<evidence type="ECO:0008006" key="3">
    <source>
        <dbReference type="Google" id="ProtNLM"/>
    </source>
</evidence>
<accession>A0A814USV0</accession>
<dbReference type="PROSITE" id="PS51996">
    <property type="entry name" value="TR_MART"/>
    <property type="match status" value="1"/>
</dbReference>
<gene>
    <name evidence="1" type="ORF">CJN711_LOCUS10919</name>
</gene>
<sequence>MACFEPVVVVFGSTKTISTLSLRLPVSFSLTINEESLEDLITIDPPLSSKDLKRYFVVLLEPISNDVLERLQINHRIQAVYSRDNLTCESTHKKRPQIMNKQLQQFTLDLTADIVQFFKTESEKQTKLERLHLVRVYYRQARLLKEWAMSFAKADPCHILLIPLNSSRENLINAEERLQKICTQLNYSSVIIRTVDKYIPSTDVQRPCLLPYSQALFNHEDPKYICELVKRLSPIRLYLYGNEEVISSEWSSLMISSETHVMEDEDSWCAFIENEYIDDEIKWNIGPKFGRNWHVKRIAPVNLTGLDKNLRFQSALRRAFKTLNHRENEITAEIFDWYDRCIHEGYLSLEPKTPSTVVDKIEQKKISGNVALFKCCIRNPSSFRYHQILKPKGMSFIWLDDILNSVDSSLYEIIEPFQWCFFRDISECFQYIEQQLRQQNEIFLVVSGTLGYELFLTSFRFMSAIRFVYVYCSQIGIHGNWAQYYYQIKGVFNDPSALEKKLKQNIQLVRQCDDKNSSDGQLQPKITTCHEKFYDQTLFSIPIMVYNQEQADIFIAHQRTIDTLLCLPHTDESRCEMIAEFRRLNQDNEVALADIDIFEQTYNDHTAIQWYSRDSFLFRIISKALRSSDAEMMFKMRYFLVDLYLQLDGLEKQVCGFNVSPFKEKLYRGQLMSKTEFDCFKKLSGDIISINTFLSTTTSLQIALAFADASSNTDDFVPILFCIETDPSVQHKRPYANISNYSMFSDEEEVLFAMGSLFRLQYIEKLDKMNNIAVIHLQIIDQKDIDYNFIS</sequence>
<dbReference type="EMBL" id="CAJNOV010004537">
    <property type="protein sequence ID" value="CAF1179113.1"/>
    <property type="molecule type" value="Genomic_DNA"/>
</dbReference>
<organism evidence="1 2">
    <name type="scientific">Rotaria magnacalcarata</name>
    <dbReference type="NCBI Taxonomy" id="392030"/>
    <lineage>
        <taxon>Eukaryota</taxon>
        <taxon>Metazoa</taxon>
        <taxon>Spiralia</taxon>
        <taxon>Gnathifera</taxon>
        <taxon>Rotifera</taxon>
        <taxon>Eurotatoria</taxon>
        <taxon>Bdelloidea</taxon>
        <taxon>Philodinida</taxon>
        <taxon>Philodinidae</taxon>
        <taxon>Rotaria</taxon>
    </lineage>
</organism>
<dbReference type="Gene3D" id="3.90.176.10">
    <property type="entry name" value="Toxin ADP-ribosyltransferase, Chain A, domain 1"/>
    <property type="match status" value="1"/>
</dbReference>
<dbReference type="Proteomes" id="UP000663855">
    <property type="component" value="Unassembled WGS sequence"/>
</dbReference>
<proteinExistence type="predicted"/>
<reference evidence="1" key="1">
    <citation type="submission" date="2021-02" db="EMBL/GenBank/DDBJ databases">
        <authorList>
            <person name="Nowell W R."/>
        </authorList>
    </citation>
    <scope>NUCLEOTIDE SEQUENCE</scope>
</reference>
<protein>
    <recommendedName>
        <fullName evidence="3">NAD(+)--protein-arginine ADP-ribosyltransferase</fullName>
    </recommendedName>
</protein>
<dbReference type="AlphaFoldDB" id="A0A814USV0"/>
<name>A0A814USV0_9BILA</name>
<dbReference type="SUPFAM" id="SSF56399">
    <property type="entry name" value="ADP-ribosylation"/>
    <property type="match status" value="1"/>
</dbReference>
<evidence type="ECO:0000313" key="1">
    <source>
        <dbReference type="EMBL" id="CAF1179113.1"/>
    </source>
</evidence>
<evidence type="ECO:0000313" key="2">
    <source>
        <dbReference type="Proteomes" id="UP000663855"/>
    </source>
</evidence>
<comment type="caution">
    <text evidence="1">The sequence shown here is derived from an EMBL/GenBank/DDBJ whole genome shotgun (WGS) entry which is preliminary data.</text>
</comment>